<evidence type="ECO:0000313" key="2">
    <source>
        <dbReference type="Proteomes" id="UP001209229"/>
    </source>
</evidence>
<organism evidence="1 2">
    <name type="scientific">Plebeiibacterium sediminum</name>
    <dbReference type="NCBI Taxonomy" id="2992112"/>
    <lineage>
        <taxon>Bacteria</taxon>
        <taxon>Pseudomonadati</taxon>
        <taxon>Bacteroidota</taxon>
        <taxon>Bacteroidia</taxon>
        <taxon>Marinilabiliales</taxon>
        <taxon>Marinilabiliaceae</taxon>
        <taxon>Plebeiibacterium</taxon>
    </lineage>
</organism>
<sequence length="141" mass="16205">MNEIDKLQLKHLAPYLPHNIKIQSQYGYGDYDYKGRITTMGVFNIEMVNGEKWKPILRPLSDLTKEIVINGEAFMPLNEMNKTLQCASSIRDGRLAIDVRLFSTIIISSGKYYDCIQKLFEWHFDVFGLIKSGLAIDINTI</sequence>
<accession>A0AAE3M0P1</accession>
<dbReference type="Proteomes" id="UP001209229">
    <property type="component" value="Unassembled WGS sequence"/>
</dbReference>
<protein>
    <submittedName>
        <fullName evidence="1">Uncharacterized protein</fullName>
    </submittedName>
</protein>
<keyword evidence="2" id="KW-1185">Reference proteome</keyword>
<comment type="caution">
    <text evidence="1">The sequence shown here is derived from an EMBL/GenBank/DDBJ whole genome shotgun (WGS) entry which is preliminary data.</text>
</comment>
<dbReference type="AlphaFoldDB" id="A0AAE3M0P1"/>
<dbReference type="EMBL" id="JAPDPJ010000001">
    <property type="protein sequence ID" value="MCW3784912.1"/>
    <property type="molecule type" value="Genomic_DNA"/>
</dbReference>
<reference evidence="1" key="1">
    <citation type="submission" date="2022-10" db="EMBL/GenBank/DDBJ databases">
        <authorList>
            <person name="Yu W.X."/>
        </authorList>
    </citation>
    <scope>NUCLEOTIDE SEQUENCE</scope>
    <source>
        <strain evidence="1">AAT</strain>
    </source>
</reference>
<name>A0AAE3M0P1_9BACT</name>
<dbReference type="RefSeq" id="WP_301188483.1">
    <property type="nucleotide sequence ID" value="NZ_JAPDPJ010000001.1"/>
</dbReference>
<gene>
    <name evidence="1" type="ORF">OM075_00465</name>
</gene>
<proteinExistence type="predicted"/>
<evidence type="ECO:0000313" key="1">
    <source>
        <dbReference type="EMBL" id="MCW3784912.1"/>
    </source>
</evidence>